<comment type="subcellular location">
    <subcellularLocation>
        <location evidence="1">Cell envelope</location>
    </subcellularLocation>
</comment>
<organism evidence="7 8">
    <name type="scientific">Peribacillus loiseleuriae</name>
    <dbReference type="NCBI Taxonomy" id="1679170"/>
    <lineage>
        <taxon>Bacteria</taxon>
        <taxon>Bacillati</taxon>
        <taxon>Bacillota</taxon>
        <taxon>Bacilli</taxon>
        <taxon>Bacillales</taxon>
        <taxon>Bacillaceae</taxon>
        <taxon>Peribacillus</taxon>
    </lineage>
</organism>
<sequence>MDKKQRRLIMRTSILVLLGAALVFSLYANFTKEKVAAVQKGEMARDFVLTDMDGNTHKLSDYKGQGVFLNFWGTWCKPCEYEMPYMDKQYQKYKDQGVQILAVNVGESNYSVKKFVEKHYLTFPIMIDKNKQVQTAYKIDPLPVTFLIDKNGKIIDKLTGSLSEESIQKHMERIKP</sequence>
<evidence type="ECO:0000256" key="2">
    <source>
        <dbReference type="ARBA" id="ARBA00022748"/>
    </source>
</evidence>
<evidence type="ECO:0000256" key="3">
    <source>
        <dbReference type="ARBA" id="ARBA00022968"/>
    </source>
</evidence>
<dbReference type="SUPFAM" id="SSF52833">
    <property type="entry name" value="Thioredoxin-like"/>
    <property type="match status" value="1"/>
</dbReference>
<accession>A0A0K9GVC1</accession>
<dbReference type="STRING" id="1679170.AC625_14925"/>
<dbReference type="NCBIfam" id="NF002854">
    <property type="entry name" value="PRK03147.1"/>
    <property type="match status" value="1"/>
</dbReference>
<dbReference type="GO" id="GO:0016491">
    <property type="term" value="F:oxidoreductase activity"/>
    <property type="evidence" value="ECO:0007669"/>
    <property type="project" value="InterPro"/>
</dbReference>
<dbReference type="Pfam" id="PF00578">
    <property type="entry name" value="AhpC-TSA"/>
    <property type="match status" value="1"/>
</dbReference>
<protein>
    <submittedName>
        <fullName evidence="7">Thiol-disulfide oxidoreductase</fullName>
    </submittedName>
</protein>
<dbReference type="InterPro" id="IPR036249">
    <property type="entry name" value="Thioredoxin-like_sf"/>
</dbReference>
<dbReference type="PATRIC" id="fig|1679170.3.peg.3407"/>
<gene>
    <name evidence="7" type="ORF">AC625_14925</name>
</gene>
<comment type="caution">
    <text evidence="7">The sequence shown here is derived from an EMBL/GenBank/DDBJ whole genome shotgun (WGS) entry which is preliminary data.</text>
</comment>
<dbReference type="InterPro" id="IPR000866">
    <property type="entry name" value="AhpC/TSA"/>
</dbReference>
<dbReference type="GO" id="GO:0030313">
    <property type="term" value="C:cell envelope"/>
    <property type="evidence" value="ECO:0007669"/>
    <property type="project" value="UniProtKB-SubCell"/>
</dbReference>
<evidence type="ECO:0000256" key="1">
    <source>
        <dbReference type="ARBA" id="ARBA00004196"/>
    </source>
</evidence>
<keyword evidence="2" id="KW-0201">Cytochrome c-type biogenesis</keyword>
<dbReference type="PROSITE" id="PS51352">
    <property type="entry name" value="THIOREDOXIN_2"/>
    <property type="match status" value="1"/>
</dbReference>
<dbReference type="Gene3D" id="3.40.30.10">
    <property type="entry name" value="Glutaredoxin"/>
    <property type="match status" value="1"/>
</dbReference>
<reference evidence="8" key="1">
    <citation type="submission" date="2015-07" db="EMBL/GenBank/DDBJ databases">
        <title>Genome sequencing project for genomic taxonomy and phylogenomics of Bacillus-like bacteria.</title>
        <authorList>
            <person name="Liu B."/>
            <person name="Wang J."/>
            <person name="Zhu Y."/>
            <person name="Liu G."/>
            <person name="Chen Q."/>
            <person name="Chen Z."/>
            <person name="Lan J."/>
            <person name="Che J."/>
            <person name="Ge C."/>
            <person name="Shi H."/>
            <person name="Pan Z."/>
            <person name="Liu X."/>
        </authorList>
    </citation>
    <scope>NUCLEOTIDE SEQUENCE [LARGE SCALE GENOMIC DNA]</scope>
    <source>
        <strain evidence="8">FJAT-27997</strain>
    </source>
</reference>
<dbReference type="PANTHER" id="PTHR42852:SF6">
    <property type="entry name" value="THIOL:DISULFIDE INTERCHANGE PROTEIN DSBE"/>
    <property type="match status" value="1"/>
</dbReference>
<evidence type="ECO:0000313" key="8">
    <source>
        <dbReference type="Proteomes" id="UP000037146"/>
    </source>
</evidence>
<name>A0A0K9GVC1_9BACI</name>
<keyword evidence="4" id="KW-1015">Disulfide bond</keyword>
<evidence type="ECO:0000259" key="6">
    <source>
        <dbReference type="PROSITE" id="PS51352"/>
    </source>
</evidence>
<dbReference type="InterPro" id="IPR050553">
    <property type="entry name" value="Thioredoxin_ResA/DsbE_sf"/>
</dbReference>
<dbReference type="GO" id="GO:0017004">
    <property type="term" value="P:cytochrome complex assembly"/>
    <property type="evidence" value="ECO:0007669"/>
    <property type="project" value="UniProtKB-KW"/>
</dbReference>
<dbReference type="RefSeq" id="WP_049681992.1">
    <property type="nucleotide sequence ID" value="NZ_LFZW01000001.1"/>
</dbReference>
<evidence type="ECO:0000256" key="4">
    <source>
        <dbReference type="ARBA" id="ARBA00023157"/>
    </source>
</evidence>
<keyword evidence="3" id="KW-0735">Signal-anchor</keyword>
<dbReference type="OrthoDB" id="25753at2"/>
<dbReference type="InterPro" id="IPR013766">
    <property type="entry name" value="Thioredoxin_domain"/>
</dbReference>
<dbReference type="GO" id="GO:0016209">
    <property type="term" value="F:antioxidant activity"/>
    <property type="evidence" value="ECO:0007669"/>
    <property type="project" value="InterPro"/>
</dbReference>
<dbReference type="CDD" id="cd02966">
    <property type="entry name" value="TlpA_like_family"/>
    <property type="match status" value="1"/>
</dbReference>
<evidence type="ECO:0000256" key="5">
    <source>
        <dbReference type="ARBA" id="ARBA00023284"/>
    </source>
</evidence>
<feature type="domain" description="Thioredoxin" evidence="6">
    <location>
        <begin position="38"/>
        <end position="176"/>
    </location>
</feature>
<keyword evidence="3" id="KW-0812">Transmembrane</keyword>
<evidence type="ECO:0000313" key="7">
    <source>
        <dbReference type="EMBL" id="KMY50639.1"/>
    </source>
</evidence>
<keyword evidence="8" id="KW-1185">Reference proteome</keyword>
<dbReference type="Proteomes" id="UP000037146">
    <property type="component" value="Unassembled WGS sequence"/>
</dbReference>
<dbReference type="EMBL" id="LFZW01000001">
    <property type="protein sequence ID" value="KMY50639.1"/>
    <property type="molecule type" value="Genomic_DNA"/>
</dbReference>
<dbReference type="PANTHER" id="PTHR42852">
    <property type="entry name" value="THIOL:DISULFIDE INTERCHANGE PROTEIN DSBE"/>
    <property type="match status" value="1"/>
</dbReference>
<proteinExistence type="predicted"/>
<keyword evidence="5" id="KW-0676">Redox-active center</keyword>
<dbReference type="AlphaFoldDB" id="A0A0K9GVC1"/>